<dbReference type="KEGG" id="nia:A8C56_05600"/>
<evidence type="ECO:0000313" key="1">
    <source>
        <dbReference type="EMBL" id="ANH80534.1"/>
    </source>
</evidence>
<keyword evidence="2" id="KW-1185">Reference proteome</keyword>
<organism evidence="1 2">
    <name type="scientific">Niabella ginsenosidivorans</name>
    <dbReference type="NCBI Taxonomy" id="1176587"/>
    <lineage>
        <taxon>Bacteria</taxon>
        <taxon>Pseudomonadati</taxon>
        <taxon>Bacteroidota</taxon>
        <taxon>Chitinophagia</taxon>
        <taxon>Chitinophagales</taxon>
        <taxon>Chitinophagaceae</taxon>
        <taxon>Niabella</taxon>
    </lineage>
</organism>
<gene>
    <name evidence="1" type="ORF">A8C56_05600</name>
</gene>
<protein>
    <submittedName>
        <fullName evidence="1">Uncharacterized protein</fullName>
    </submittedName>
</protein>
<dbReference type="Proteomes" id="UP000077667">
    <property type="component" value="Chromosome"/>
</dbReference>
<accession>A0A1A9I1U4</accession>
<sequence length="59" mass="6670">MVLPFNFLNSPHCFCPGTNVNLILFYKPFGQGKLFILAKMAKYYQSCNFIFPGSCPFPG</sequence>
<proteinExistence type="predicted"/>
<reference evidence="1 2" key="1">
    <citation type="submission" date="2016-05" db="EMBL/GenBank/DDBJ databases">
        <title>Niabella ginsenosidivorans BS26 whole genome sequencing.</title>
        <authorList>
            <person name="Im W.T."/>
            <person name="Siddiqi M.Z."/>
        </authorList>
    </citation>
    <scope>NUCLEOTIDE SEQUENCE [LARGE SCALE GENOMIC DNA]</scope>
    <source>
        <strain evidence="1 2">BS26</strain>
    </source>
</reference>
<dbReference type="EMBL" id="CP015772">
    <property type="protein sequence ID" value="ANH80534.1"/>
    <property type="molecule type" value="Genomic_DNA"/>
</dbReference>
<evidence type="ECO:0000313" key="2">
    <source>
        <dbReference type="Proteomes" id="UP000077667"/>
    </source>
</evidence>
<dbReference type="AlphaFoldDB" id="A0A1A9I1U4"/>
<name>A0A1A9I1U4_9BACT</name>